<gene>
    <name evidence="3" type="ORF">M6B38_349700</name>
</gene>
<evidence type="ECO:0000313" key="3">
    <source>
        <dbReference type="EMBL" id="KAJ6831374.1"/>
    </source>
</evidence>
<dbReference type="Pfam" id="PF15044">
    <property type="entry name" value="CLU_N"/>
    <property type="match status" value="1"/>
</dbReference>
<name>A0AAX6GS35_IRIPA</name>
<dbReference type="InterPro" id="IPR028275">
    <property type="entry name" value="CLU_N"/>
</dbReference>
<keyword evidence="4" id="KW-1185">Reference proteome</keyword>
<dbReference type="PANTHER" id="PTHR12601">
    <property type="entry name" value="EUKARYOTIC TRANSLATION INITIATION FACTOR 3 SUBUNIT EIF-3"/>
    <property type="match status" value="1"/>
</dbReference>
<evidence type="ECO:0000313" key="4">
    <source>
        <dbReference type="Proteomes" id="UP001140949"/>
    </source>
</evidence>
<organism evidence="3 4">
    <name type="scientific">Iris pallida</name>
    <name type="common">Sweet iris</name>
    <dbReference type="NCBI Taxonomy" id="29817"/>
    <lineage>
        <taxon>Eukaryota</taxon>
        <taxon>Viridiplantae</taxon>
        <taxon>Streptophyta</taxon>
        <taxon>Embryophyta</taxon>
        <taxon>Tracheophyta</taxon>
        <taxon>Spermatophyta</taxon>
        <taxon>Magnoliopsida</taxon>
        <taxon>Liliopsida</taxon>
        <taxon>Asparagales</taxon>
        <taxon>Iridaceae</taxon>
        <taxon>Iridoideae</taxon>
        <taxon>Irideae</taxon>
        <taxon>Iris</taxon>
    </lineage>
</organism>
<evidence type="ECO:0000256" key="1">
    <source>
        <dbReference type="SAM" id="MobiDB-lite"/>
    </source>
</evidence>
<dbReference type="EMBL" id="JANAVB010016800">
    <property type="protein sequence ID" value="KAJ6831374.1"/>
    <property type="molecule type" value="Genomic_DNA"/>
</dbReference>
<dbReference type="PANTHER" id="PTHR12601:SF45">
    <property type="entry name" value="PROTEIN REDUCED CHLOROPLAST COVERAGE 3"/>
    <property type="match status" value="1"/>
</dbReference>
<reference evidence="3" key="1">
    <citation type="journal article" date="2023" name="GigaByte">
        <title>Genome assembly of the bearded iris, Iris pallida Lam.</title>
        <authorList>
            <person name="Bruccoleri R.E."/>
            <person name="Oakeley E.J."/>
            <person name="Faust A.M.E."/>
            <person name="Altorfer M."/>
            <person name="Dessus-Babus S."/>
            <person name="Burckhardt D."/>
            <person name="Oertli M."/>
            <person name="Naumann U."/>
            <person name="Petersen F."/>
            <person name="Wong J."/>
        </authorList>
    </citation>
    <scope>NUCLEOTIDE SEQUENCE</scope>
    <source>
        <strain evidence="3">GSM-AAB239-AS_SAM_17_03QT</strain>
    </source>
</reference>
<accession>A0AAX6GS35</accession>
<reference evidence="3" key="2">
    <citation type="submission" date="2023-04" db="EMBL/GenBank/DDBJ databases">
        <authorList>
            <person name="Bruccoleri R.E."/>
            <person name="Oakeley E.J."/>
            <person name="Faust A.-M."/>
            <person name="Dessus-Babus S."/>
            <person name="Altorfer M."/>
            <person name="Burckhardt D."/>
            <person name="Oertli M."/>
            <person name="Naumann U."/>
            <person name="Petersen F."/>
            <person name="Wong J."/>
        </authorList>
    </citation>
    <scope>NUCLEOTIDE SEQUENCE</scope>
    <source>
        <strain evidence="3">GSM-AAB239-AS_SAM_17_03QT</strain>
        <tissue evidence="3">Leaf</tissue>
    </source>
</reference>
<comment type="caution">
    <text evidence="3">The sequence shown here is derived from an EMBL/GenBank/DDBJ whole genome shotgun (WGS) entry which is preliminary data.</text>
</comment>
<feature type="region of interest" description="Disordered" evidence="1">
    <location>
        <begin position="123"/>
        <end position="165"/>
    </location>
</feature>
<dbReference type="Proteomes" id="UP001140949">
    <property type="component" value="Unassembled WGS sequence"/>
</dbReference>
<dbReference type="InterPro" id="IPR027523">
    <property type="entry name" value="CLU_prot"/>
</dbReference>
<evidence type="ECO:0000259" key="2">
    <source>
        <dbReference type="Pfam" id="PF15044"/>
    </source>
</evidence>
<protein>
    <submittedName>
        <fullName evidence="3">Protein TSS-like</fullName>
    </submittedName>
</protein>
<sequence>MAPKAGRGNRNKAKGAERKKKDEKVVPTVIDITVVTPYGSQVTLKGISTDKMLDVRKLLASNVQTCHLTNYSLTHLARGQRLEDGVEIVSLKPCSLGIVEESYTTEEQAVAHVRRLLDIVAESHPSATERRKSPQERTPPPAQTNGGIPGPIRVRPRADPDTSVPAISDRFDMAAIHPLPKLSSSTTLLLPTSPLPFYF</sequence>
<proteinExistence type="predicted"/>
<feature type="region of interest" description="Disordered" evidence="1">
    <location>
        <begin position="1"/>
        <end position="22"/>
    </location>
</feature>
<dbReference type="GO" id="GO:0005737">
    <property type="term" value="C:cytoplasm"/>
    <property type="evidence" value="ECO:0007669"/>
    <property type="project" value="TreeGrafter"/>
</dbReference>
<dbReference type="AlphaFoldDB" id="A0AAX6GS35"/>
<feature type="domain" description="Clustered mitochondria protein N-terminal" evidence="2">
    <location>
        <begin position="49"/>
        <end position="120"/>
    </location>
</feature>